<gene>
    <name evidence="4" type="ORF">J2T55_001129</name>
</gene>
<dbReference type="SUPFAM" id="SSF109854">
    <property type="entry name" value="DinB/YfiT-like putative metalloenzymes"/>
    <property type="match status" value="1"/>
</dbReference>
<proteinExistence type="inferred from homology"/>
<dbReference type="AlphaFoldDB" id="A0AAE3HLD7"/>
<organism evidence="4 5">
    <name type="scientific">Methylohalomonas lacus</name>
    <dbReference type="NCBI Taxonomy" id="398773"/>
    <lineage>
        <taxon>Bacteria</taxon>
        <taxon>Pseudomonadati</taxon>
        <taxon>Pseudomonadota</taxon>
        <taxon>Gammaproteobacteria</taxon>
        <taxon>Methylohalomonadales</taxon>
        <taxon>Methylohalomonadaceae</taxon>
        <taxon>Methylohalomonas</taxon>
    </lineage>
</organism>
<comment type="caution">
    <text evidence="4">The sequence shown here is derived from an EMBL/GenBank/DDBJ whole genome shotgun (WGS) entry which is preliminary data.</text>
</comment>
<accession>A0AAE3HLD7</accession>
<name>A0AAE3HLD7_9GAMM</name>
<dbReference type="EMBL" id="JANUCT010000006">
    <property type="protein sequence ID" value="MCS3903112.1"/>
    <property type="molecule type" value="Genomic_DNA"/>
</dbReference>
<dbReference type="Proteomes" id="UP001204445">
    <property type="component" value="Unassembled WGS sequence"/>
</dbReference>
<dbReference type="PANTHER" id="PTHR37302">
    <property type="entry name" value="SLR1116 PROTEIN"/>
    <property type="match status" value="1"/>
</dbReference>
<feature type="binding site" evidence="3">
    <location>
        <position position="137"/>
    </location>
    <ligand>
        <name>a divalent metal cation</name>
        <dbReference type="ChEBI" id="CHEBI:60240"/>
    </ligand>
</feature>
<sequence length="176" mass="20056">MQQAAIFQTLADYNRWMNERLYARCGELPAVERERDRGAFFGSISGTLNHILLADMLWLDRFYQVAPRRRFSALDETVHADFAELSTARARLDAEISDWVATLDDVWLAQPFTFTSLVSPNPRSFRRGDALLHFFNHQTHHRGQVTTLLKQAGVEPGVTDLLWLPGLELQQPTATG</sequence>
<evidence type="ECO:0000256" key="2">
    <source>
        <dbReference type="ARBA" id="ARBA00022723"/>
    </source>
</evidence>
<feature type="binding site" evidence="3">
    <location>
        <position position="50"/>
    </location>
    <ligand>
        <name>a divalent metal cation</name>
        <dbReference type="ChEBI" id="CHEBI:60240"/>
    </ligand>
</feature>
<dbReference type="InterPro" id="IPR007837">
    <property type="entry name" value="DinB"/>
</dbReference>
<reference evidence="4" key="1">
    <citation type="submission" date="2022-08" db="EMBL/GenBank/DDBJ databases">
        <title>Genomic Encyclopedia of Type Strains, Phase III (KMG-III): the genomes of soil and plant-associated and newly described type strains.</title>
        <authorList>
            <person name="Whitman W."/>
        </authorList>
    </citation>
    <scope>NUCLEOTIDE SEQUENCE</scope>
    <source>
        <strain evidence="4">HMT 1</strain>
    </source>
</reference>
<evidence type="ECO:0000313" key="4">
    <source>
        <dbReference type="EMBL" id="MCS3903112.1"/>
    </source>
</evidence>
<dbReference type="Pfam" id="PF05163">
    <property type="entry name" value="DinB"/>
    <property type="match status" value="1"/>
</dbReference>
<dbReference type="InterPro" id="IPR034660">
    <property type="entry name" value="DinB/YfiT-like"/>
</dbReference>
<dbReference type="GO" id="GO:0046872">
    <property type="term" value="F:metal ion binding"/>
    <property type="evidence" value="ECO:0007669"/>
    <property type="project" value="UniProtKB-KW"/>
</dbReference>
<comment type="similarity">
    <text evidence="1">Belongs to the DinB family.</text>
</comment>
<protein>
    <submittedName>
        <fullName evidence="4">Damage-inducible protein DinB</fullName>
    </submittedName>
</protein>
<evidence type="ECO:0000256" key="1">
    <source>
        <dbReference type="ARBA" id="ARBA00008635"/>
    </source>
</evidence>
<evidence type="ECO:0000313" key="5">
    <source>
        <dbReference type="Proteomes" id="UP001204445"/>
    </source>
</evidence>
<keyword evidence="5" id="KW-1185">Reference proteome</keyword>
<keyword evidence="2 3" id="KW-0479">Metal-binding</keyword>
<dbReference type="Gene3D" id="1.20.120.450">
    <property type="entry name" value="dinb family like domain"/>
    <property type="match status" value="1"/>
</dbReference>
<evidence type="ECO:0000256" key="3">
    <source>
        <dbReference type="PIRSR" id="PIRSR607837-1"/>
    </source>
</evidence>
<feature type="binding site" evidence="3">
    <location>
        <position position="141"/>
    </location>
    <ligand>
        <name>a divalent metal cation</name>
        <dbReference type="ChEBI" id="CHEBI:60240"/>
    </ligand>
</feature>
<dbReference type="PANTHER" id="PTHR37302:SF1">
    <property type="entry name" value="PROTEIN DINB"/>
    <property type="match status" value="1"/>
</dbReference>
<dbReference type="RefSeq" id="WP_259054725.1">
    <property type="nucleotide sequence ID" value="NZ_JANUCT010000006.1"/>
</dbReference>